<dbReference type="InterPro" id="IPR000001">
    <property type="entry name" value="Kringle"/>
</dbReference>
<keyword evidence="2" id="KW-0964">Secreted</keyword>
<evidence type="ECO:0000256" key="6">
    <source>
        <dbReference type="ARBA" id="ARBA00022825"/>
    </source>
</evidence>
<dbReference type="EC" id="3.4.21.4" evidence="9"/>
<dbReference type="InterPro" id="IPR043504">
    <property type="entry name" value="Peptidase_S1_PA_chymotrypsin"/>
</dbReference>
<evidence type="ECO:0000256" key="10">
    <source>
        <dbReference type="PROSITE-ProRule" id="PRU00121"/>
    </source>
</evidence>
<dbReference type="CDD" id="cd00108">
    <property type="entry name" value="KR"/>
    <property type="match status" value="1"/>
</dbReference>
<keyword evidence="5" id="KW-0378">Hydrolase</keyword>
<evidence type="ECO:0000256" key="7">
    <source>
        <dbReference type="ARBA" id="ARBA00023157"/>
    </source>
</evidence>
<dbReference type="PANTHER" id="PTHR24264:SF65">
    <property type="entry name" value="SRCR DOMAIN-CONTAINING PROTEIN"/>
    <property type="match status" value="1"/>
</dbReference>
<dbReference type="PROSITE" id="PS50240">
    <property type="entry name" value="TRYPSIN_DOM"/>
    <property type="match status" value="1"/>
</dbReference>
<dbReference type="Pfam" id="PF00051">
    <property type="entry name" value="Kringle"/>
    <property type="match status" value="1"/>
</dbReference>
<dbReference type="SMART" id="SM00130">
    <property type="entry name" value="KR"/>
    <property type="match status" value="1"/>
</dbReference>
<evidence type="ECO:0000313" key="13">
    <source>
        <dbReference type="EMBL" id="KAF3859226.1"/>
    </source>
</evidence>
<evidence type="ECO:0000259" key="12">
    <source>
        <dbReference type="PROSITE" id="PS50240"/>
    </source>
</evidence>
<comment type="subcellular location">
    <subcellularLocation>
        <location evidence="1">Secreted</location>
    </subcellularLocation>
</comment>
<evidence type="ECO:0000256" key="8">
    <source>
        <dbReference type="ARBA" id="ARBA00036320"/>
    </source>
</evidence>
<dbReference type="SMART" id="SM00020">
    <property type="entry name" value="Tryp_SPc"/>
    <property type="match status" value="1"/>
</dbReference>
<name>A0A7J5ZBY4_DISMA</name>
<feature type="domain" description="Peptidase S1" evidence="12">
    <location>
        <begin position="106"/>
        <end position="300"/>
    </location>
</feature>
<dbReference type="Gene3D" id="2.40.20.10">
    <property type="entry name" value="Plasminogen Kringle 4"/>
    <property type="match status" value="1"/>
</dbReference>
<feature type="domain" description="Kringle" evidence="11">
    <location>
        <begin position="7"/>
        <end position="77"/>
    </location>
</feature>
<keyword evidence="4" id="KW-0645">Protease</keyword>
<comment type="catalytic activity">
    <reaction evidence="8">
        <text>Preferential cleavage: Arg-|-Xaa, Lys-|-Xaa.</text>
        <dbReference type="EC" id="3.4.21.4"/>
    </reaction>
</comment>
<dbReference type="Gene3D" id="2.40.10.10">
    <property type="entry name" value="Trypsin-like serine proteases"/>
    <property type="match status" value="2"/>
</dbReference>
<sequence>MAPITHECYESGETYRGTLSITRSGIPCADWSHHINRIPCRAERNYCRNPDRDKHGPWCYTNPNNRLAWDYCKLKHCESATVSPQPNTPTDTKISCFVHINTRIVGGHQVRGTDGSWVVSIQRDVPDLKDYSVQVGVRHLNESSNHPGLRISRLICGPEGSNLVMLKLEDPAPVSEGASTIHLPVKECHIPEGTNCTMYGWGETKNTGYDEALNTLTMPMVNNEMCSQIKGDAGESRICAGGKRGEGVCDKDNGGPLVCQEHERKVIIGVSIQRTKCASSQPALFVNVAFYSEWIYKVFKLYPSLERN</sequence>
<evidence type="ECO:0000256" key="5">
    <source>
        <dbReference type="ARBA" id="ARBA00022801"/>
    </source>
</evidence>
<organism evidence="13 14">
    <name type="scientific">Dissostichus mawsoni</name>
    <name type="common">Antarctic cod</name>
    <dbReference type="NCBI Taxonomy" id="36200"/>
    <lineage>
        <taxon>Eukaryota</taxon>
        <taxon>Metazoa</taxon>
        <taxon>Chordata</taxon>
        <taxon>Craniata</taxon>
        <taxon>Vertebrata</taxon>
        <taxon>Euteleostomi</taxon>
        <taxon>Actinopterygii</taxon>
        <taxon>Neopterygii</taxon>
        <taxon>Teleostei</taxon>
        <taxon>Neoteleostei</taxon>
        <taxon>Acanthomorphata</taxon>
        <taxon>Eupercaria</taxon>
        <taxon>Perciformes</taxon>
        <taxon>Notothenioidei</taxon>
        <taxon>Nototheniidae</taxon>
        <taxon>Dissostichus</taxon>
    </lineage>
</organism>
<accession>A0A7J5ZBY4</accession>
<protein>
    <recommendedName>
        <fullName evidence="9">trypsin</fullName>
        <ecNumber evidence="9">3.4.21.4</ecNumber>
    </recommendedName>
</protein>
<dbReference type="PANTHER" id="PTHR24264">
    <property type="entry name" value="TRYPSIN-RELATED"/>
    <property type="match status" value="1"/>
</dbReference>
<keyword evidence="3 10" id="KW-0420">Kringle</keyword>
<evidence type="ECO:0000313" key="14">
    <source>
        <dbReference type="Proteomes" id="UP000518266"/>
    </source>
</evidence>
<dbReference type="PRINTS" id="PR00018">
    <property type="entry name" value="KRINGLE"/>
</dbReference>
<evidence type="ECO:0000256" key="1">
    <source>
        <dbReference type="ARBA" id="ARBA00004613"/>
    </source>
</evidence>
<dbReference type="Pfam" id="PF00089">
    <property type="entry name" value="Trypsin"/>
    <property type="match status" value="1"/>
</dbReference>
<evidence type="ECO:0000256" key="4">
    <source>
        <dbReference type="ARBA" id="ARBA00022670"/>
    </source>
</evidence>
<dbReference type="OrthoDB" id="41905at2759"/>
<proteinExistence type="predicted"/>
<comment type="caution">
    <text evidence="13">The sequence shown here is derived from an EMBL/GenBank/DDBJ whole genome shotgun (WGS) entry which is preliminary data.</text>
</comment>
<dbReference type="InterPro" id="IPR001254">
    <property type="entry name" value="Trypsin_dom"/>
</dbReference>
<dbReference type="GO" id="GO:0004252">
    <property type="term" value="F:serine-type endopeptidase activity"/>
    <property type="evidence" value="ECO:0007669"/>
    <property type="project" value="UniProtKB-EC"/>
</dbReference>
<dbReference type="Proteomes" id="UP000518266">
    <property type="component" value="Unassembled WGS sequence"/>
</dbReference>
<comment type="caution">
    <text evidence="10">Lacks conserved residue(s) required for the propagation of feature annotation.</text>
</comment>
<reference evidence="13 14" key="1">
    <citation type="submission" date="2020-03" db="EMBL/GenBank/DDBJ databases">
        <title>Dissostichus mawsoni Genome sequencing and assembly.</title>
        <authorList>
            <person name="Park H."/>
        </authorList>
    </citation>
    <scope>NUCLEOTIDE SEQUENCE [LARGE SCALE GENOMIC DNA]</scope>
    <source>
        <strain evidence="13">DM0001</strain>
        <tissue evidence="13">Muscle</tissue>
    </source>
</reference>
<evidence type="ECO:0000256" key="2">
    <source>
        <dbReference type="ARBA" id="ARBA00022525"/>
    </source>
</evidence>
<gene>
    <name evidence="13" type="ORF">F7725_021625</name>
</gene>
<evidence type="ECO:0000256" key="9">
    <source>
        <dbReference type="ARBA" id="ARBA00038868"/>
    </source>
</evidence>
<dbReference type="PROSITE" id="PS50070">
    <property type="entry name" value="KRINGLE_2"/>
    <property type="match status" value="1"/>
</dbReference>
<dbReference type="InterPro" id="IPR018056">
    <property type="entry name" value="Kringle_CS"/>
</dbReference>
<dbReference type="GO" id="GO:0006508">
    <property type="term" value="P:proteolysis"/>
    <property type="evidence" value="ECO:0007669"/>
    <property type="project" value="UniProtKB-KW"/>
</dbReference>
<dbReference type="PROSITE" id="PS00021">
    <property type="entry name" value="KRINGLE_1"/>
    <property type="match status" value="1"/>
</dbReference>
<dbReference type="SUPFAM" id="SSF57440">
    <property type="entry name" value="Kringle-like"/>
    <property type="match status" value="1"/>
</dbReference>
<dbReference type="SUPFAM" id="SSF50494">
    <property type="entry name" value="Trypsin-like serine proteases"/>
    <property type="match status" value="1"/>
</dbReference>
<evidence type="ECO:0000256" key="3">
    <source>
        <dbReference type="ARBA" id="ARBA00022572"/>
    </source>
</evidence>
<dbReference type="GO" id="GO:0005615">
    <property type="term" value="C:extracellular space"/>
    <property type="evidence" value="ECO:0007669"/>
    <property type="project" value="TreeGrafter"/>
</dbReference>
<dbReference type="InterPro" id="IPR050127">
    <property type="entry name" value="Serine_Proteases_S1"/>
</dbReference>
<evidence type="ECO:0000259" key="11">
    <source>
        <dbReference type="PROSITE" id="PS50070"/>
    </source>
</evidence>
<dbReference type="EMBL" id="JAAKFY010000003">
    <property type="protein sequence ID" value="KAF3859226.1"/>
    <property type="molecule type" value="Genomic_DNA"/>
</dbReference>
<keyword evidence="7" id="KW-1015">Disulfide bond</keyword>
<dbReference type="AlphaFoldDB" id="A0A7J5ZBY4"/>
<dbReference type="InterPro" id="IPR038178">
    <property type="entry name" value="Kringle_sf"/>
</dbReference>
<dbReference type="InterPro" id="IPR009003">
    <property type="entry name" value="Peptidase_S1_PA"/>
</dbReference>
<keyword evidence="6" id="KW-0720">Serine protease</keyword>
<keyword evidence="14" id="KW-1185">Reference proteome</keyword>
<dbReference type="InterPro" id="IPR013806">
    <property type="entry name" value="Kringle-like"/>
</dbReference>